<comment type="catalytic activity">
    <reaction evidence="1 11 12">
        <text>[protein]-peptidylproline (omega=180) = [protein]-peptidylproline (omega=0)</text>
        <dbReference type="Rhea" id="RHEA:16237"/>
        <dbReference type="Rhea" id="RHEA-COMP:10747"/>
        <dbReference type="Rhea" id="RHEA-COMP:10748"/>
        <dbReference type="ChEBI" id="CHEBI:83833"/>
        <dbReference type="ChEBI" id="CHEBI:83834"/>
        <dbReference type="EC" id="5.2.1.8"/>
    </reaction>
</comment>
<evidence type="ECO:0000256" key="3">
    <source>
        <dbReference type="ARBA" id="ARBA00013194"/>
    </source>
</evidence>
<dbReference type="PANTHER" id="PTHR30560">
    <property type="entry name" value="TRIGGER FACTOR CHAPERONE AND PEPTIDYL-PROLYL CIS/TRANS ISOMERASE"/>
    <property type="match status" value="1"/>
</dbReference>
<dbReference type="InterPro" id="IPR046357">
    <property type="entry name" value="PPIase_dom_sf"/>
</dbReference>
<dbReference type="GO" id="GO:0043335">
    <property type="term" value="P:protein unfolding"/>
    <property type="evidence" value="ECO:0007669"/>
    <property type="project" value="TreeGrafter"/>
</dbReference>
<dbReference type="InterPro" id="IPR008881">
    <property type="entry name" value="Trigger_fac_ribosome-bd_bac"/>
</dbReference>
<dbReference type="Gene3D" id="3.30.70.1050">
    <property type="entry name" value="Trigger factor ribosome-binding domain"/>
    <property type="match status" value="1"/>
</dbReference>
<dbReference type="GO" id="GO:0043022">
    <property type="term" value="F:ribosome binding"/>
    <property type="evidence" value="ECO:0007669"/>
    <property type="project" value="TreeGrafter"/>
</dbReference>
<keyword evidence="6 11" id="KW-0697">Rotamase</keyword>
<evidence type="ECO:0000256" key="6">
    <source>
        <dbReference type="ARBA" id="ARBA00023110"/>
    </source>
</evidence>
<dbReference type="InterPro" id="IPR008880">
    <property type="entry name" value="Trigger_fac_C"/>
</dbReference>
<evidence type="ECO:0000256" key="10">
    <source>
        <dbReference type="ARBA" id="ARBA00029986"/>
    </source>
</evidence>
<evidence type="ECO:0000256" key="9">
    <source>
        <dbReference type="ARBA" id="ARBA00023306"/>
    </source>
</evidence>
<dbReference type="PIRSF" id="PIRSF003095">
    <property type="entry name" value="Trigger_factor"/>
    <property type="match status" value="1"/>
</dbReference>
<evidence type="ECO:0000256" key="13">
    <source>
        <dbReference type="RuleBase" id="RU003914"/>
    </source>
</evidence>
<comment type="subcellular location">
    <subcellularLocation>
        <location evidence="11">Cytoplasm</location>
    </subcellularLocation>
    <text evidence="11">About half TF is bound to the ribosome near the polypeptide exit tunnel while the other half is free in the cytoplasm.</text>
</comment>
<dbReference type="InterPro" id="IPR001179">
    <property type="entry name" value="PPIase_FKBP_dom"/>
</dbReference>
<protein>
    <recommendedName>
        <fullName evidence="4 11">Trigger factor</fullName>
        <shortName evidence="11">TF</shortName>
        <ecNumber evidence="3 11">5.2.1.8</ecNumber>
    </recommendedName>
    <alternativeName>
        <fullName evidence="10 11">PPIase</fullName>
    </alternativeName>
</protein>
<dbReference type="PROSITE" id="PS50059">
    <property type="entry name" value="FKBP_PPIASE"/>
    <property type="match status" value="1"/>
</dbReference>
<dbReference type="GO" id="GO:0044183">
    <property type="term" value="F:protein folding chaperone"/>
    <property type="evidence" value="ECO:0007669"/>
    <property type="project" value="TreeGrafter"/>
</dbReference>
<sequence>MQVSVETTQGLERRLKITVPGDSVDQKVNDQLRRLSKTQRIDGFRPGKVPVSIIKKRYGAAVRQDVANEVVQQNFYQAVIQEKLTPAGAPQIEIEALSEGKDFEFTATFEVYPEVTVEGLDKLEVEKVAASVKDEDLDNMIETLRGQHATWKEIKRKSKKGEKVTIDFVGSIDGEEFEGGKAENFELELGSDKMIPGFEKGIIGMKTGEEQDITVTFPEDYQAENLKGKEAVFKITVHKVEEKVLPEIDDEFCAKFGVEEGGLDALKVEVRKNMERELNASLKLANKNAAIDALTSSVEVDIPKALIDQEVEALRQQAVQRFGGNTQNVPELPASLFEDNATKRVKTGLVLSEVIKANEIKADDDKVKALIEDMASAYEDPSEVVDYYMGNEELLNNMRNVAIEEQAVDFILTQAKVSEVEKSFDEIMNKQA</sequence>
<evidence type="ECO:0000259" key="14">
    <source>
        <dbReference type="PROSITE" id="PS50059"/>
    </source>
</evidence>
<dbReference type="InterPro" id="IPR005215">
    <property type="entry name" value="Trig_fac"/>
</dbReference>
<accession>A0A2S0VVX4</accession>
<dbReference type="GO" id="GO:0015031">
    <property type="term" value="P:protein transport"/>
    <property type="evidence" value="ECO:0007669"/>
    <property type="project" value="UniProtKB-UniRule"/>
</dbReference>
<dbReference type="Gene3D" id="3.10.50.40">
    <property type="match status" value="1"/>
</dbReference>
<dbReference type="EMBL" id="CP026604">
    <property type="protein sequence ID" value="AWB68366.1"/>
    <property type="molecule type" value="Genomic_DNA"/>
</dbReference>
<dbReference type="Proteomes" id="UP000244441">
    <property type="component" value="Chromosome"/>
</dbReference>
<keyword evidence="8 11" id="KW-0413">Isomerase</keyword>
<keyword evidence="11" id="KW-0963">Cytoplasm</keyword>
<dbReference type="AlphaFoldDB" id="A0A2S0VVX4"/>
<evidence type="ECO:0000313" key="16">
    <source>
        <dbReference type="Proteomes" id="UP000244441"/>
    </source>
</evidence>
<dbReference type="HAMAP" id="MF_00303">
    <property type="entry name" value="Trigger_factor_Tig"/>
    <property type="match status" value="1"/>
</dbReference>
<comment type="function">
    <text evidence="11">Involved in protein export. Acts as a chaperone by maintaining the newly synthesized protein in an open conformation. Functions as a peptidyl-prolyl cis-trans isomerase.</text>
</comment>
<dbReference type="OrthoDB" id="9767721at2"/>
<keyword evidence="16" id="KW-1185">Reference proteome</keyword>
<dbReference type="EC" id="5.2.1.8" evidence="3 11"/>
<dbReference type="SUPFAM" id="SSF54534">
    <property type="entry name" value="FKBP-like"/>
    <property type="match status" value="1"/>
</dbReference>
<dbReference type="GO" id="GO:0003755">
    <property type="term" value="F:peptidyl-prolyl cis-trans isomerase activity"/>
    <property type="evidence" value="ECO:0007669"/>
    <property type="project" value="UniProtKB-UniRule"/>
</dbReference>
<dbReference type="InterPro" id="IPR036611">
    <property type="entry name" value="Trigger_fac_ribosome-bd_sf"/>
</dbReference>
<evidence type="ECO:0000256" key="8">
    <source>
        <dbReference type="ARBA" id="ARBA00023235"/>
    </source>
</evidence>
<organism evidence="15 16">
    <name type="scientific">Saccharobesus litoralis</name>
    <dbReference type="NCBI Taxonomy" id="2172099"/>
    <lineage>
        <taxon>Bacteria</taxon>
        <taxon>Pseudomonadati</taxon>
        <taxon>Pseudomonadota</taxon>
        <taxon>Gammaproteobacteria</taxon>
        <taxon>Alteromonadales</taxon>
        <taxon>Alteromonadaceae</taxon>
        <taxon>Saccharobesus</taxon>
    </lineage>
</organism>
<dbReference type="KEGG" id="cate:C2869_19000"/>
<dbReference type="PANTHER" id="PTHR30560:SF3">
    <property type="entry name" value="TRIGGER FACTOR-LIKE PROTEIN TIG, CHLOROPLASTIC"/>
    <property type="match status" value="1"/>
</dbReference>
<keyword evidence="9 11" id="KW-0131">Cell cycle</keyword>
<dbReference type="Gene3D" id="1.10.3120.10">
    <property type="entry name" value="Trigger factor, C-terminal domain"/>
    <property type="match status" value="1"/>
</dbReference>
<dbReference type="GO" id="GO:0005737">
    <property type="term" value="C:cytoplasm"/>
    <property type="evidence" value="ECO:0007669"/>
    <property type="project" value="UniProtKB-SubCell"/>
</dbReference>
<dbReference type="GO" id="GO:0051083">
    <property type="term" value="P:'de novo' cotranslational protein folding"/>
    <property type="evidence" value="ECO:0007669"/>
    <property type="project" value="TreeGrafter"/>
</dbReference>
<evidence type="ECO:0000313" key="15">
    <source>
        <dbReference type="EMBL" id="AWB68366.1"/>
    </source>
</evidence>
<comment type="similarity">
    <text evidence="2 11 13">Belongs to the FKBP-type PPIase family. Tig subfamily.</text>
</comment>
<evidence type="ECO:0000256" key="12">
    <source>
        <dbReference type="PROSITE-ProRule" id="PRU00277"/>
    </source>
</evidence>
<dbReference type="Pfam" id="PF00254">
    <property type="entry name" value="FKBP_C"/>
    <property type="match status" value="1"/>
</dbReference>
<evidence type="ECO:0000256" key="2">
    <source>
        <dbReference type="ARBA" id="ARBA00005464"/>
    </source>
</evidence>
<reference evidence="15 16" key="1">
    <citation type="submission" date="2018-01" db="EMBL/GenBank/DDBJ databases">
        <title>Genome sequence of a Cantenovulum-like bacteria.</title>
        <authorList>
            <person name="Tan W.R."/>
            <person name="Lau N.-S."/>
            <person name="Go F."/>
            <person name="Amirul A.-A.A."/>
        </authorList>
    </citation>
    <scope>NUCLEOTIDE SEQUENCE [LARGE SCALE GENOMIC DNA]</scope>
    <source>
        <strain evidence="15 16">CCB-QB4</strain>
    </source>
</reference>
<dbReference type="InterPro" id="IPR037041">
    <property type="entry name" value="Trigger_fac_C_sf"/>
</dbReference>
<evidence type="ECO:0000256" key="1">
    <source>
        <dbReference type="ARBA" id="ARBA00000971"/>
    </source>
</evidence>
<dbReference type="GO" id="GO:0051301">
    <property type="term" value="P:cell division"/>
    <property type="evidence" value="ECO:0007669"/>
    <property type="project" value="UniProtKB-KW"/>
</dbReference>
<dbReference type="InterPro" id="IPR027304">
    <property type="entry name" value="Trigger_fact/SurA_dom_sf"/>
</dbReference>
<dbReference type="NCBIfam" id="TIGR00115">
    <property type="entry name" value="tig"/>
    <property type="match status" value="1"/>
</dbReference>
<dbReference type="SUPFAM" id="SSF102735">
    <property type="entry name" value="Trigger factor ribosome-binding domain"/>
    <property type="match status" value="1"/>
</dbReference>
<proteinExistence type="inferred from homology"/>
<keyword evidence="5 11" id="KW-0132">Cell division</keyword>
<dbReference type="RefSeq" id="WP_108604427.1">
    <property type="nucleotide sequence ID" value="NZ_CP026604.1"/>
</dbReference>
<evidence type="ECO:0000256" key="11">
    <source>
        <dbReference type="HAMAP-Rule" id="MF_00303"/>
    </source>
</evidence>
<dbReference type="Pfam" id="PF05697">
    <property type="entry name" value="Trigger_N"/>
    <property type="match status" value="1"/>
</dbReference>
<evidence type="ECO:0000256" key="4">
    <source>
        <dbReference type="ARBA" id="ARBA00016902"/>
    </source>
</evidence>
<dbReference type="SUPFAM" id="SSF109998">
    <property type="entry name" value="Triger factor/SurA peptide-binding domain-like"/>
    <property type="match status" value="1"/>
</dbReference>
<gene>
    <name evidence="11" type="primary">tig</name>
    <name evidence="15" type="ORF">C2869_19000</name>
</gene>
<evidence type="ECO:0000256" key="5">
    <source>
        <dbReference type="ARBA" id="ARBA00022618"/>
    </source>
</evidence>
<dbReference type="FunFam" id="3.10.50.40:FF:000001">
    <property type="entry name" value="Trigger factor"/>
    <property type="match status" value="1"/>
</dbReference>
<keyword evidence="7 11" id="KW-0143">Chaperone</keyword>
<comment type="domain">
    <text evidence="11">Consists of 3 domains; the N-terminus binds the ribosome, the middle domain has PPIase activity, while the C-terminus has intrinsic chaperone activity on its own.</text>
</comment>
<dbReference type="Pfam" id="PF05698">
    <property type="entry name" value="Trigger_C"/>
    <property type="match status" value="1"/>
</dbReference>
<evidence type="ECO:0000256" key="7">
    <source>
        <dbReference type="ARBA" id="ARBA00023186"/>
    </source>
</evidence>
<name>A0A2S0VVX4_9ALTE</name>
<feature type="domain" description="PPIase FKBP-type" evidence="14">
    <location>
        <begin position="161"/>
        <end position="246"/>
    </location>
</feature>